<evidence type="ECO:0000256" key="13">
    <source>
        <dbReference type="ARBA" id="ARBA00034808"/>
    </source>
</evidence>
<evidence type="ECO:0000256" key="3">
    <source>
        <dbReference type="ARBA" id="ARBA00022741"/>
    </source>
</evidence>
<keyword evidence="5 15" id="KW-0378">Hydrolase</keyword>
<comment type="catalytic activity">
    <reaction evidence="14">
        <text>ATP + H2O = ADP + phosphate + H(+)</text>
        <dbReference type="Rhea" id="RHEA:13065"/>
        <dbReference type="ChEBI" id="CHEBI:15377"/>
        <dbReference type="ChEBI" id="CHEBI:15378"/>
        <dbReference type="ChEBI" id="CHEBI:30616"/>
        <dbReference type="ChEBI" id="CHEBI:43474"/>
        <dbReference type="ChEBI" id="CHEBI:456216"/>
        <dbReference type="EC" id="5.6.2.4"/>
    </reaction>
</comment>
<dbReference type="InterPro" id="IPR011335">
    <property type="entry name" value="Restrct_endonuc-II-like"/>
</dbReference>
<dbReference type="EC" id="5.6.2.4" evidence="13"/>
<dbReference type="CDD" id="cd17932">
    <property type="entry name" value="DEXQc_UvrD"/>
    <property type="match status" value="1"/>
</dbReference>
<comment type="similarity">
    <text evidence="1">Belongs to the helicase family. UvrD subfamily.</text>
</comment>
<dbReference type="InterPro" id="IPR014017">
    <property type="entry name" value="DNA_helicase_UvrD-like_C"/>
</dbReference>
<dbReference type="SUPFAM" id="SSF52540">
    <property type="entry name" value="P-loop containing nucleoside triphosphate hydrolases"/>
    <property type="match status" value="1"/>
</dbReference>
<dbReference type="Pfam" id="PF00580">
    <property type="entry name" value="UvrD-helicase"/>
    <property type="match status" value="1"/>
</dbReference>
<evidence type="ECO:0000256" key="10">
    <source>
        <dbReference type="ARBA" id="ARBA00023204"/>
    </source>
</evidence>
<evidence type="ECO:0000256" key="1">
    <source>
        <dbReference type="ARBA" id="ARBA00009922"/>
    </source>
</evidence>
<organism evidence="18 19">
    <name type="scientific">Candidatus Kuenenbacteria bacterium CG1_02_38_13</name>
    <dbReference type="NCBI Taxonomy" id="1805235"/>
    <lineage>
        <taxon>Bacteria</taxon>
        <taxon>Candidatus Kueneniibacteriota</taxon>
    </lineage>
</organism>
<dbReference type="GO" id="GO:0000725">
    <property type="term" value="P:recombinational repair"/>
    <property type="evidence" value="ECO:0007669"/>
    <property type="project" value="TreeGrafter"/>
</dbReference>
<evidence type="ECO:0000256" key="5">
    <source>
        <dbReference type="ARBA" id="ARBA00022801"/>
    </source>
</evidence>
<evidence type="ECO:0000256" key="14">
    <source>
        <dbReference type="ARBA" id="ARBA00048988"/>
    </source>
</evidence>
<dbReference type="GO" id="GO:0003677">
    <property type="term" value="F:DNA binding"/>
    <property type="evidence" value="ECO:0007669"/>
    <property type="project" value="UniProtKB-KW"/>
</dbReference>
<dbReference type="Gene3D" id="1.10.10.160">
    <property type="match status" value="1"/>
</dbReference>
<keyword evidence="2" id="KW-0540">Nuclease</keyword>
<evidence type="ECO:0000256" key="11">
    <source>
        <dbReference type="ARBA" id="ARBA00023235"/>
    </source>
</evidence>
<evidence type="ECO:0000256" key="8">
    <source>
        <dbReference type="ARBA" id="ARBA00022840"/>
    </source>
</evidence>
<evidence type="ECO:0000256" key="6">
    <source>
        <dbReference type="ARBA" id="ARBA00022806"/>
    </source>
</evidence>
<dbReference type="GO" id="GO:0004527">
    <property type="term" value="F:exonuclease activity"/>
    <property type="evidence" value="ECO:0007669"/>
    <property type="project" value="UniProtKB-KW"/>
</dbReference>
<reference evidence="18 19" key="1">
    <citation type="journal article" date="2016" name="Environ. Microbiol.">
        <title>Genomic resolution of a cold subsurface aquifer community provides metabolic insights for novel microbes adapted to high CO concentrations.</title>
        <authorList>
            <person name="Probst A.J."/>
            <person name="Castelle C.J."/>
            <person name="Singh A."/>
            <person name="Brown C.T."/>
            <person name="Anantharaman K."/>
            <person name="Sharon I."/>
            <person name="Hug L.A."/>
            <person name="Burstein D."/>
            <person name="Emerson J.B."/>
            <person name="Thomas B.C."/>
            <person name="Banfield J.F."/>
        </authorList>
    </citation>
    <scope>NUCLEOTIDE SEQUENCE [LARGE SCALE GENOMIC DNA]</scope>
    <source>
        <strain evidence="18">CG1_02_38_13</strain>
    </source>
</reference>
<dbReference type="Proteomes" id="UP000182465">
    <property type="component" value="Unassembled WGS sequence"/>
</dbReference>
<comment type="caution">
    <text evidence="18">The sequence shown here is derived from an EMBL/GenBank/DDBJ whole genome shotgun (WGS) entry which is preliminary data.</text>
</comment>
<keyword evidence="11" id="KW-0413">Isomerase</keyword>
<feature type="domain" description="UvrD-like helicase C-terminal" evidence="17">
    <location>
        <begin position="329"/>
        <end position="612"/>
    </location>
</feature>
<dbReference type="EMBL" id="MNVB01000015">
    <property type="protein sequence ID" value="OIO18085.1"/>
    <property type="molecule type" value="Genomic_DNA"/>
</dbReference>
<evidence type="ECO:0000313" key="19">
    <source>
        <dbReference type="Proteomes" id="UP000182465"/>
    </source>
</evidence>
<evidence type="ECO:0000313" key="18">
    <source>
        <dbReference type="EMBL" id="OIO18085.1"/>
    </source>
</evidence>
<dbReference type="InterPro" id="IPR038726">
    <property type="entry name" value="PDDEXK_AddAB-type"/>
</dbReference>
<keyword evidence="3 15" id="KW-0547">Nucleotide-binding</keyword>
<dbReference type="Gene3D" id="1.10.486.10">
    <property type="entry name" value="PCRA, domain 4"/>
    <property type="match status" value="1"/>
</dbReference>
<proteinExistence type="inferred from homology"/>
<dbReference type="GO" id="GO:0043138">
    <property type="term" value="F:3'-5' DNA helicase activity"/>
    <property type="evidence" value="ECO:0007669"/>
    <property type="project" value="UniProtKB-EC"/>
</dbReference>
<evidence type="ECO:0000256" key="7">
    <source>
        <dbReference type="ARBA" id="ARBA00022839"/>
    </source>
</evidence>
<feature type="domain" description="UvrD-like helicase ATP-binding" evidence="16">
    <location>
        <begin position="8"/>
        <end position="318"/>
    </location>
</feature>
<dbReference type="InterPro" id="IPR011604">
    <property type="entry name" value="PDDEXK-like_dom_sf"/>
</dbReference>
<dbReference type="GO" id="GO:0005524">
    <property type="term" value="F:ATP binding"/>
    <property type="evidence" value="ECO:0007669"/>
    <property type="project" value="UniProtKB-UniRule"/>
</dbReference>
<dbReference type="PROSITE" id="PS51217">
    <property type="entry name" value="UVRD_HELICASE_CTER"/>
    <property type="match status" value="1"/>
</dbReference>
<dbReference type="InterPro" id="IPR013986">
    <property type="entry name" value="DExx_box_DNA_helicase_dom_sf"/>
</dbReference>
<evidence type="ECO:0000259" key="17">
    <source>
        <dbReference type="PROSITE" id="PS51217"/>
    </source>
</evidence>
<keyword evidence="8 15" id="KW-0067">ATP-binding</keyword>
<dbReference type="Gene3D" id="3.40.50.300">
    <property type="entry name" value="P-loop containing nucleotide triphosphate hydrolases"/>
    <property type="match status" value="2"/>
</dbReference>
<dbReference type="InterPro" id="IPR027417">
    <property type="entry name" value="P-loop_NTPase"/>
</dbReference>
<dbReference type="AlphaFoldDB" id="A0A1J4U5K6"/>
<protein>
    <recommendedName>
        <fullName evidence="13">DNA 3'-5' helicase</fullName>
        <ecNumber evidence="13">5.6.2.4</ecNumber>
    </recommendedName>
</protein>
<comment type="catalytic activity">
    <reaction evidence="12">
        <text>Couples ATP hydrolysis with the unwinding of duplex DNA by translocating in the 3'-5' direction.</text>
        <dbReference type="EC" id="5.6.2.4"/>
    </reaction>
</comment>
<evidence type="ECO:0000256" key="12">
    <source>
        <dbReference type="ARBA" id="ARBA00034617"/>
    </source>
</evidence>
<dbReference type="Pfam" id="PF13361">
    <property type="entry name" value="UvrD_C"/>
    <property type="match status" value="1"/>
</dbReference>
<evidence type="ECO:0000256" key="4">
    <source>
        <dbReference type="ARBA" id="ARBA00022763"/>
    </source>
</evidence>
<dbReference type="InterPro" id="IPR000212">
    <property type="entry name" value="DNA_helicase_UvrD/REP"/>
</dbReference>
<dbReference type="PANTHER" id="PTHR11070:SF2">
    <property type="entry name" value="ATP-DEPENDENT DNA HELICASE SRS2"/>
    <property type="match status" value="1"/>
</dbReference>
<accession>A0A1J4U5K6</accession>
<feature type="binding site" evidence="15">
    <location>
        <begin position="29"/>
        <end position="36"/>
    </location>
    <ligand>
        <name>ATP</name>
        <dbReference type="ChEBI" id="CHEBI:30616"/>
    </ligand>
</feature>
<dbReference type="PROSITE" id="PS51198">
    <property type="entry name" value="UVRD_HELICASE_ATP_BIND"/>
    <property type="match status" value="1"/>
</dbReference>
<name>A0A1J4U5K6_9BACT</name>
<dbReference type="InterPro" id="IPR014016">
    <property type="entry name" value="UvrD-like_ATP-bd"/>
</dbReference>
<evidence type="ECO:0000256" key="2">
    <source>
        <dbReference type="ARBA" id="ARBA00022722"/>
    </source>
</evidence>
<dbReference type="Gene3D" id="3.90.320.10">
    <property type="match status" value="1"/>
</dbReference>
<keyword evidence="7" id="KW-0269">Exonuclease</keyword>
<dbReference type="PANTHER" id="PTHR11070">
    <property type="entry name" value="UVRD / RECB / PCRA DNA HELICASE FAMILY MEMBER"/>
    <property type="match status" value="1"/>
</dbReference>
<evidence type="ECO:0000256" key="15">
    <source>
        <dbReference type="PROSITE-ProRule" id="PRU00560"/>
    </source>
</evidence>
<keyword evidence="6 15" id="KW-0347">Helicase</keyword>
<keyword evidence="9" id="KW-0238">DNA-binding</keyword>
<dbReference type="SUPFAM" id="SSF52980">
    <property type="entry name" value="Restriction endonuclease-like"/>
    <property type="match status" value="1"/>
</dbReference>
<keyword evidence="10" id="KW-0234">DNA repair</keyword>
<keyword evidence="4" id="KW-0227">DNA damage</keyword>
<evidence type="ECO:0000259" key="16">
    <source>
        <dbReference type="PROSITE" id="PS51198"/>
    </source>
</evidence>
<dbReference type="Pfam" id="PF12705">
    <property type="entry name" value="PDDEXK_1"/>
    <property type="match status" value="1"/>
</dbReference>
<sequence length="983" mass="113337">MSENDIFSHLNMQQKKAVTHKTGPLLIVAGAGTGKTTVITQRIVWLIENSLARPDEILALTFTDKAAGEMEERVDRILPIGYLDLWIMTFHAFAERVLKLNAIDIGLPYEFKILNTTQQWMLIRQNMGKFDLDYYQPIGNPTKFIHALLNHFSRCKDENISPSDYIHYTGDLKAGLDSMESSGGNAKNSNKDILEIKRLEEIAKAFHTYQQLLLDNDSLDFGDLINYALKLFRERLNILKHYQNKFKYILVDEFQDTNYAQYQLIKLLAGTMANITVVLDDDQSIYMWRGASYNNALQFKKDYPECEQISLIENYRTAQNILDLTYGFIQLNNPERLEAQDKSGKLSKNLKSNLKEKGEIHHLHLKSETDEIEAVINKIIDIKNNDSQSVWNDFAVLIRTNAMADGFMAGFENASVPYMYLSARGLYSKPIIMDIIAFLKAIDDYHESRAVFRILNWPIFNLDNNTISGLNYLARKKACSLYSALKKSPFELKFDAASYAQISKILKLIDAGTSLAKEKNASQVLLNFMINSGWEKYLTKNDNKQSRDSLKYINSFYKIIQEFEKNFTDKSVKNFLQQIEMEMEAGDTGALEIDSDDGPEAVKIMTIHSAKGLEFRHVFIVNLVDKRFPTTERHEPISIPDALIKEIVPTGDVHLQEERRLFYVAMTRAKQTLFLTSSLDYGGARKKKMSRFLSEIGFDKTQPQGNTKQAYAIKANQVADVKKSQEEKDKMPAYFSFTQLKAYESCPLQYKYAHVFKVPTIGNARFSFGKTMHSTLQKFMQCLVDSKHARQNDLFSNRAKNELPSLKQLQTMYAKSWIDDWYESEKQKNEYFKKGKQILKTFYARAVSHLPVIKFLEKGFNFKINGHSIKGTIDRIDELSDGTLEIIDYKTGSVKENQEKDQLLIYQIAGKEIFDEKISKLTFYYLNDNQQVSFLGTEKELAKQIRKISEIIDGIESRNFEPKQSKFVCEYCDFKYICDHRIL</sequence>
<gene>
    <name evidence="18" type="ORF">AUJ29_00620</name>
</gene>
<evidence type="ECO:0000256" key="9">
    <source>
        <dbReference type="ARBA" id="ARBA00023125"/>
    </source>
</evidence>